<dbReference type="InterPro" id="IPR007110">
    <property type="entry name" value="Ig-like_dom"/>
</dbReference>
<dbReference type="Pfam" id="PF07686">
    <property type="entry name" value="V-set"/>
    <property type="match status" value="1"/>
</dbReference>
<dbReference type="GO" id="GO:0005911">
    <property type="term" value="C:cell-cell junction"/>
    <property type="evidence" value="ECO:0007669"/>
    <property type="project" value="TreeGrafter"/>
</dbReference>
<feature type="domain" description="Ig-like" evidence="8">
    <location>
        <begin position="58"/>
        <end position="107"/>
    </location>
</feature>
<accession>A0A087TM40</accession>
<evidence type="ECO:0000256" key="5">
    <source>
        <dbReference type="ARBA" id="ARBA00023157"/>
    </source>
</evidence>
<dbReference type="PANTHER" id="PTHR11640">
    <property type="entry name" value="NEPHRIN"/>
    <property type="match status" value="1"/>
</dbReference>
<proteinExistence type="predicted"/>
<gene>
    <name evidence="9" type="ORF">X975_06803</name>
</gene>
<dbReference type="PROSITE" id="PS50835">
    <property type="entry name" value="IG_LIKE"/>
    <property type="match status" value="1"/>
</dbReference>
<dbReference type="PANTHER" id="PTHR11640:SF136">
    <property type="entry name" value="NEPHRIN"/>
    <property type="match status" value="1"/>
</dbReference>
<keyword evidence="6" id="KW-0325">Glycoprotein</keyword>
<dbReference type="InterPro" id="IPR036179">
    <property type="entry name" value="Ig-like_dom_sf"/>
</dbReference>
<dbReference type="AlphaFoldDB" id="A0A087TM40"/>
<evidence type="ECO:0000256" key="1">
    <source>
        <dbReference type="ARBA" id="ARBA00004479"/>
    </source>
</evidence>
<feature type="non-terminal residue" evidence="9">
    <location>
        <position position="107"/>
    </location>
</feature>
<dbReference type="GO" id="GO:0098609">
    <property type="term" value="P:cell-cell adhesion"/>
    <property type="evidence" value="ECO:0007669"/>
    <property type="project" value="TreeGrafter"/>
</dbReference>
<dbReference type="InterPro" id="IPR051275">
    <property type="entry name" value="Cell_adhesion_signaling"/>
</dbReference>
<sequence length="107" mass="11519">MIPGFPRYMMEGSGEDGVHDLRIENAQLEDDGEYQCQVGPAGENKAIRADVNLTVLMPPASISISQHPNGSIVEVLEGETLALKCIVAGGKPAAGIRWHRKGIELRP</sequence>
<dbReference type="SUPFAM" id="SSF48726">
    <property type="entry name" value="Immunoglobulin"/>
    <property type="match status" value="2"/>
</dbReference>
<evidence type="ECO:0000259" key="8">
    <source>
        <dbReference type="PROSITE" id="PS50835"/>
    </source>
</evidence>
<dbReference type="InterPro" id="IPR013162">
    <property type="entry name" value="CD80_C2-set"/>
</dbReference>
<dbReference type="Pfam" id="PF08205">
    <property type="entry name" value="C2-set_2"/>
    <property type="match status" value="1"/>
</dbReference>
<evidence type="ECO:0000256" key="2">
    <source>
        <dbReference type="ARBA" id="ARBA00022692"/>
    </source>
</evidence>
<keyword evidence="5" id="KW-1015">Disulfide bond</keyword>
<evidence type="ECO:0000256" key="3">
    <source>
        <dbReference type="ARBA" id="ARBA00022989"/>
    </source>
</evidence>
<keyword evidence="7" id="KW-0393">Immunoglobulin domain</keyword>
<keyword evidence="3" id="KW-1133">Transmembrane helix</keyword>
<keyword evidence="4" id="KW-0472">Membrane</keyword>
<dbReference type="GO" id="GO:0005886">
    <property type="term" value="C:plasma membrane"/>
    <property type="evidence" value="ECO:0007669"/>
    <property type="project" value="TreeGrafter"/>
</dbReference>
<dbReference type="GO" id="GO:0050839">
    <property type="term" value="F:cell adhesion molecule binding"/>
    <property type="evidence" value="ECO:0007669"/>
    <property type="project" value="TreeGrafter"/>
</dbReference>
<evidence type="ECO:0000313" key="10">
    <source>
        <dbReference type="Proteomes" id="UP000054359"/>
    </source>
</evidence>
<keyword evidence="2" id="KW-0812">Transmembrane</keyword>
<dbReference type="OMA" id="YHMEVNE"/>
<comment type="subcellular location">
    <subcellularLocation>
        <location evidence="1">Membrane</location>
        <topology evidence="1">Single-pass type I membrane protein</topology>
    </subcellularLocation>
</comment>
<evidence type="ECO:0000313" key="9">
    <source>
        <dbReference type="EMBL" id="KFM66179.1"/>
    </source>
</evidence>
<evidence type="ECO:0000256" key="6">
    <source>
        <dbReference type="ARBA" id="ARBA00023180"/>
    </source>
</evidence>
<dbReference type="Proteomes" id="UP000054359">
    <property type="component" value="Unassembled WGS sequence"/>
</dbReference>
<dbReference type="Gene3D" id="2.60.40.10">
    <property type="entry name" value="Immunoglobulins"/>
    <property type="match status" value="2"/>
</dbReference>
<keyword evidence="10" id="KW-1185">Reference proteome</keyword>
<protein>
    <submittedName>
        <fullName evidence="9">Irregular chiasm C-roughest protein</fullName>
    </submittedName>
</protein>
<dbReference type="InterPro" id="IPR013783">
    <property type="entry name" value="Ig-like_fold"/>
</dbReference>
<dbReference type="InterPro" id="IPR013106">
    <property type="entry name" value="Ig_V-set"/>
</dbReference>
<dbReference type="CDD" id="cd00096">
    <property type="entry name" value="Ig"/>
    <property type="match status" value="1"/>
</dbReference>
<organism evidence="9 10">
    <name type="scientific">Stegodyphus mimosarum</name>
    <name type="common">African social velvet spider</name>
    <dbReference type="NCBI Taxonomy" id="407821"/>
    <lineage>
        <taxon>Eukaryota</taxon>
        <taxon>Metazoa</taxon>
        <taxon>Ecdysozoa</taxon>
        <taxon>Arthropoda</taxon>
        <taxon>Chelicerata</taxon>
        <taxon>Arachnida</taxon>
        <taxon>Araneae</taxon>
        <taxon>Araneomorphae</taxon>
        <taxon>Entelegynae</taxon>
        <taxon>Eresoidea</taxon>
        <taxon>Eresidae</taxon>
        <taxon>Stegodyphus</taxon>
    </lineage>
</organism>
<name>A0A087TM40_STEMI</name>
<dbReference type="STRING" id="407821.A0A087TM40"/>
<evidence type="ECO:0000256" key="7">
    <source>
        <dbReference type="ARBA" id="ARBA00023319"/>
    </source>
</evidence>
<dbReference type="EMBL" id="KK115845">
    <property type="protein sequence ID" value="KFM66179.1"/>
    <property type="molecule type" value="Genomic_DNA"/>
</dbReference>
<evidence type="ECO:0000256" key="4">
    <source>
        <dbReference type="ARBA" id="ARBA00023136"/>
    </source>
</evidence>
<reference evidence="9 10" key="1">
    <citation type="submission" date="2013-11" db="EMBL/GenBank/DDBJ databases">
        <title>Genome sequencing of Stegodyphus mimosarum.</title>
        <authorList>
            <person name="Bechsgaard J."/>
        </authorList>
    </citation>
    <scope>NUCLEOTIDE SEQUENCE [LARGE SCALE GENOMIC DNA]</scope>
</reference>
<dbReference type="OrthoDB" id="10028801at2759"/>